<keyword evidence="3" id="KW-0677">Repeat</keyword>
<organism evidence="7 8">
    <name type="scientific">Methanosuratincola subterraneus</name>
    <dbReference type="NCBI Taxonomy" id="2593994"/>
    <lineage>
        <taxon>Archaea</taxon>
        <taxon>Thermoproteota</taxon>
        <taxon>Methanosuratincolia</taxon>
        <taxon>Candidatus Methanomethylicales</taxon>
        <taxon>Candidatus Methanomethylicaceae</taxon>
        <taxon>Candidatus Methanosuratincola (ex Vanwonterghem et al. 2016)</taxon>
    </lineage>
</organism>
<dbReference type="GO" id="GO:0046872">
    <property type="term" value="F:metal ion binding"/>
    <property type="evidence" value="ECO:0007669"/>
    <property type="project" value="UniProtKB-KW"/>
</dbReference>
<dbReference type="InterPro" id="IPR017900">
    <property type="entry name" value="4Fe4S_Fe_S_CS"/>
</dbReference>
<feature type="domain" description="4Fe-4S ferredoxin-type" evidence="6">
    <location>
        <begin position="69"/>
        <end position="98"/>
    </location>
</feature>
<evidence type="ECO:0000313" key="7">
    <source>
        <dbReference type="EMBL" id="RWX74188.1"/>
    </source>
</evidence>
<evidence type="ECO:0000259" key="6">
    <source>
        <dbReference type="PROSITE" id="PS51379"/>
    </source>
</evidence>
<dbReference type="GO" id="GO:0003954">
    <property type="term" value="F:NADH dehydrogenase activity"/>
    <property type="evidence" value="ECO:0007669"/>
    <property type="project" value="TreeGrafter"/>
</dbReference>
<gene>
    <name evidence="7" type="ORF">Metus_0213</name>
</gene>
<dbReference type="AlphaFoldDB" id="A0A3S3TTB4"/>
<dbReference type="GO" id="GO:0051539">
    <property type="term" value="F:4 iron, 4 sulfur cluster binding"/>
    <property type="evidence" value="ECO:0007669"/>
    <property type="project" value="UniProtKB-KW"/>
</dbReference>
<dbReference type="Pfam" id="PF12838">
    <property type="entry name" value="Fer4_7"/>
    <property type="match status" value="1"/>
</dbReference>
<proteinExistence type="predicted"/>
<dbReference type="GO" id="GO:0016020">
    <property type="term" value="C:membrane"/>
    <property type="evidence" value="ECO:0007669"/>
    <property type="project" value="InterPro"/>
</dbReference>
<name>A0A3S3TTB4_METS7</name>
<accession>A0A3S3TTB4</accession>
<keyword evidence="5" id="KW-0411">Iron-sulfur</keyword>
<dbReference type="InterPro" id="IPR010226">
    <property type="entry name" value="NADH_quinone_OxRdtase_chainI"/>
</dbReference>
<evidence type="ECO:0000256" key="3">
    <source>
        <dbReference type="ARBA" id="ARBA00022737"/>
    </source>
</evidence>
<dbReference type="Gene3D" id="3.30.70.3270">
    <property type="match status" value="1"/>
</dbReference>
<comment type="caution">
    <text evidence="7">The sequence shown here is derived from an EMBL/GenBank/DDBJ whole genome shotgun (WGS) entry which is preliminary data.</text>
</comment>
<dbReference type="PROSITE" id="PS51379">
    <property type="entry name" value="4FE4S_FER_2"/>
    <property type="match status" value="2"/>
</dbReference>
<evidence type="ECO:0000256" key="5">
    <source>
        <dbReference type="ARBA" id="ARBA00023014"/>
    </source>
</evidence>
<protein>
    <submittedName>
        <fullName evidence="7">NADH-quinone oxidoreductase subunit I</fullName>
    </submittedName>
</protein>
<evidence type="ECO:0000256" key="2">
    <source>
        <dbReference type="ARBA" id="ARBA00022723"/>
    </source>
</evidence>
<keyword evidence="2" id="KW-0479">Metal-binding</keyword>
<sequence length="112" mass="12720">MSVLRDIIERKAKRERVRRHSLTGEGKVEADPSFRGRVGLKRELCIGCSLCEKDCPSAAIQIVQDEKGKRPVFSLDRCMFCGQCKESCPTKAIYMSSELQLPVFDRKALEVR</sequence>
<dbReference type="EMBL" id="RXGA01000001">
    <property type="protein sequence ID" value="RWX74188.1"/>
    <property type="molecule type" value="Genomic_DNA"/>
</dbReference>
<dbReference type="PANTHER" id="PTHR10849:SF35">
    <property type="entry name" value="FORMATE HYDROGENLYASE SUBUNIT 6-RELATED"/>
    <property type="match status" value="1"/>
</dbReference>
<dbReference type="PANTHER" id="PTHR10849">
    <property type="entry name" value="NADH DEHYDROGENASE UBIQUINONE IRON-SULFUR PROTEIN 8, MITOCHONDRIAL"/>
    <property type="match status" value="1"/>
</dbReference>
<keyword evidence="4" id="KW-0408">Iron</keyword>
<dbReference type="GO" id="GO:0009060">
    <property type="term" value="P:aerobic respiration"/>
    <property type="evidence" value="ECO:0007669"/>
    <property type="project" value="TreeGrafter"/>
</dbReference>
<dbReference type="SUPFAM" id="SSF54862">
    <property type="entry name" value="4Fe-4S ferredoxins"/>
    <property type="match status" value="1"/>
</dbReference>
<feature type="domain" description="4Fe-4S ferredoxin-type" evidence="6">
    <location>
        <begin position="36"/>
        <end position="65"/>
    </location>
</feature>
<dbReference type="InterPro" id="IPR017896">
    <property type="entry name" value="4Fe4S_Fe-S-bd"/>
</dbReference>
<keyword evidence="1" id="KW-0004">4Fe-4S</keyword>
<evidence type="ECO:0000256" key="1">
    <source>
        <dbReference type="ARBA" id="ARBA00022485"/>
    </source>
</evidence>
<dbReference type="Proteomes" id="UP000288215">
    <property type="component" value="Unassembled WGS sequence"/>
</dbReference>
<evidence type="ECO:0000256" key="4">
    <source>
        <dbReference type="ARBA" id="ARBA00023004"/>
    </source>
</evidence>
<evidence type="ECO:0000313" key="8">
    <source>
        <dbReference type="Proteomes" id="UP000288215"/>
    </source>
</evidence>
<dbReference type="PROSITE" id="PS00198">
    <property type="entry name" value="4FE4S_FER_1"/>
    <property type="match status" value="1"/>
</dbReference>
<reference evidence="7 8" key="1">
    <citation type="submission" date="2018-12" db="EMBL/GenBank/DDBJ databases">
        <title>The complete genome of the methanogenic archaea of the candidate phylum Verstraetearchaeota, obtained from the metagenome of underground thermal water.</title>
        <authorList>
            <person name="Kadnikov V.V."/>
            <person name="Mardanov A.V."/>
            <person name="Beletsky A.V."/>
            <person name="Karnachuk O.V."/>
            <person name="Ravin N.V."/>
        </authorList>
    </citation>
    <scope>NUCLEOTIDE SEQUENCE [LARGE SCALE GENOMIC DNA]</scope>
    <source>
        <strain evidence="7">Ch88</strain>
    </source>
</reference>